<keyword evidence="13" id="KW-0239">DNA-directed DNA polymerase</keyword>
<keyword evidence="15" id="KW-0233">DNA recombination</keyword>
<name>A0ABM6IFF0_9RHOB</name>
<dbReference type="PANTHER" id="PTHR42705:SF2">
    <property type="entry name" value="BIFUNCTIONAL NON-HOMOLOGOUS END JOINING PROTEIN LIGD"/>
    <property type="match status" value="1"/>
</dbReference>
<dbReference type="PROSITE" id="PS50160">
    <property type="entry name" value="DNA_LIGASE_A3"/>
    <property type="match status" value="1"/>
</dbReference>
<dbReference type="Pfam" id="PF13298">
    <property type="entry name" value="LigD_N"/>
    <property type="match status" value="1"/>
</dbReference>
<protein>
    <recommendedName>
        <fullName evidence="2">DNA ligase (ATP)</fullName>
        <ecNumber evidence="2">6.5.1.1</ecNumber>
    </recommendedName>
    <alternativeName>
        <fullName evidence="19">NHEJ DNA polymerase</fullName>
    </alternativeName>
</protein>
<evidence type="ECO:0000256" key="4">
    <source>
        <dbReference type="ARBA" id="ARBA00022679"/>
    </source>
</evidence>
<evidence type="ECO:0000313" key="22">
    <source>
        <dbReference type="EMBL" id="AQS47401.1"/>
    </source>
</evidence>
<evidence type="ECO:0000256" key="13">
    <source>
        <dbReference type="ARBA" id="ARBA00022932"/>
    </source>
</evidence>
<keyword evidence="7" id="KW-0479">Metal-binding</keyword>
<dbReference type="NCBIfam" id="TIGR02779">
    <property type="entry name" value="NHEJ_ligase_lig"/>
    <property type="match status" value="1"/>
</dbReference>
<dbReference type="InterPro" id="IPR014146">
    <property type="entry name" value="LigD_ligase_dom"/>
</dbReference>
<dbReference type="InterPro" id="IPR052171">
    <property type="entry name" value="NHEJ_LigD"/>
</dbReference>
<keyword evidence="14" id="KW-0238">DNA-binding</keyword>
<dbReference type="InterPro" id="IPR012340">
    <property type="entry name" value="NA-bd_OB-fold"/>
</dbReference>
<dbReference type="CDD" id="cd07906">
    <property type="entry name" value="Adenylation_DNA_ligase_LigD_LigC"/>
    <property type="match status" value="1"/>
</dbReference>
<evidence type="ECO:0000256" key="9">
    <source>
        <dbReference type="ARBA" id="ARBA00022763"/>
    </source>
</evidence>
<dbReference type="InterPro" id="IPR012310">
    <property type="entry name" value="DNA_ligase_ATP-dep_cent"/>
</dbReference>
<evidence type="ECO:0000256" key="12">
    <source>
        <dbReference type="ARBA" id="ARBA00022840"/>
    </source>
</evidence>
<evidence type="ECO:0000256" key="11">
    <source>
        <dbReference type="ARBA" id="ARBA00022839"/>
    </source>
</evidence>
<evidence type="ECO:0000256" key="14">
    <source>
        <dbReference type="ARBA" id="ARBA00023125"/>
    </source>
</evidence>
<sequence length="802" mass="88681">MGSLDRYLEMRDFAQTPEPDGGTASGHLAPRYSIQKHDATRTHFDLRLEWEGVLLSWAITKGPSFDPGEKRLAVRTEDHPLDYLTFEGTIPKDNYGAGTVMLWDLGHWQPLIPVGKALKKGHLHLRLHGARLTGEWHLIRMKTEGKRENWLLTKAEDAASGARDPVARYRRSVISQRTMREIAADKPPVETQGGKRPGFAKPQLATLSDKMVAGEGWWHELKFDGYRALIALGDGGPRVFTRNGNDWTDRFEGLLPALAETDCDSALIDGEIVAGAGLDGFSELQKAITAGGPFRFYGFDILSRDGEDLRKAPLSERREVLEEVMKPLPALGPAQLSPVISKDPEGAFETICKAGGEGLIAKRIDAPYRGTRSKSWMKVKCERRDEFVILGWQESDKRGRPFASLALGTAEGDGWRYIGKVGTGFDEDQAEALAKAMKPLARKTAPADVEASEAKGMHWITPELVAEIRYAERTGGDRLRHAVFLGLREDKPARTVRLDNDAPSEERPNGAGIGISSPERVVFEGAGYTKLDVARYYEAMADRILPHLAEHPVSLLRLPEGLGGERFFQKHAGRGFPDGIANVEITESDGKTAQYMMIRTAEGLVAAAQMGTIEFHIWGSRVDRLERPDRLVFDLDPDEGLDFAGVKDAAFEIRDLLAELDMPSWPLLSGGKGIHVTVPLRRSAGWDTVRLFARVFSHLLVARSPKRYTAEMSKSKRKGRIFVDWLRNGEGATAIAPYSLRARPGAPVAMPVSWDELKKVRKANAFDLGAALERDAEIAFPDAVSISQGRVDKLKDMLDASE</sequence>
<keyword evidence="8" id="KW-0547">Nucleotide-binding</keyword>
<dbReference type="GO" id="GO:0016874">
    <property type="term" value="F:ligase activity"/>
    <property type="evidence" value="ECO:0007669"/>
    <property type="project" value="UniProtKB-KW"/>
</dbReference>
<evidence type="ECO:0000256" key="16">
    <source>
        <dbReference type="ARBA" id="ARBA00023204"/>
    </source>
</evidence>
<feature type="domain" description="ATP-dependent DNA ligase family profile" evidence="21">
    <location>
        <begin position="296"/>
        <end position="416"/>
    </location>
</feature>
<evidence type="ECO:0000256" key="18">
    <source>
        <dbReference type="ARBA" id="ARBA00023268"/>
    </source>
</evidence>
<evidence type="ECO:0000256" key="17">
    <source>
        <dbReference type="ARBA" id="ARBA00023211"/>
    </source>
</evidence>
<evidence type="ECO:0000256" key="5">
    <source>
        <dbReference type="ARBA" id="ARBA00022695"/>
    </source>
</evidence>
<gene>
    <name evidence="22" type="ORF">BMG03_06005</name>
</gene>
<dbReference type="SUPFAM" id="SSF50249">
    <property type="entry name" value="Nucleic acid-binding proteins"/>
    <property type="match status" value="1"/>
</dbReference>
<dbReference type="InterPro" id="IPR014145">
    <property type="entry name" value="LigD_pol_dom"/>
</dbReference>
<keyword evidence="5" id="KW-0548">Nucleotidyltransferase</keyword>
<dbReference type="Gene3D" id="3.30.470.30">
    <property type="entry name" value="DNA ligase/mRNA capping enzyme"/>
    <property type="match status" value="1"/>
</dbReference>
<evidence type="ECO:0000256" key="6">
    <source>
        <dbReference type="ARBA" id="ARBA00022722"/>
    </source>
</evidence>
<dbReference type="Proteomes" id="UP000185622">
    <property type="component" value="Chromosome"/>
</dbReference>
<evidence type="ECO:0000313" key="23">
    <source>
        <dbReference type="Proteomes" id="UP000185622"/>
    </source>
</evidence>
<keyword evidence="3 22" id="KW-0436">Ligase</keyword>
<dbReference type="InterPro" id="IPR012309">
    <property type="entry name" value="DNA_ligase_ATP-dep_C"/>
</dbReference>
<dbReference type="NCBIfam" id="TIGR02777">
    <property type="entry name" value="LigD_PE_dom"/>
    <property type="match status" value="1"/>
</dbReference>
<keyword evidence="17" id="KW-0464">Manganese</keyword>
<evidence type="ECO:0000256" key="3">
    <source>
        <dbReference type="ARBA" id="ARBA00022598"/>
    </source>
</evidence>
<dbReference type="SUPFAM" id="SSF56091">
    <property type="entry name" value="DNA ligase/mRNA capping enzyme, catalytic domain"/>
    <property type="match status" value="1"/>
</dbReference>
<comment type="catalytic activity">
    <reaction evidence="20">
        <text>ATP + (deoxyribonucleotide)n-3'-hydroxyl + 5'-phospho-(deoxyribonucleotide)m = (deoxyribonucleotide)n+m + AMP + diphosphate.</text>
        <dbReference type="EC" id="6.5.1.1"/>
    </reaction>
</comment>
<evidence type="ECO:0000256" key="19">
    <source>
        <dbReference type="ARBA" id="ARBA00029943"/>
    </source>
</evidence>
<evidence type="ECO:0000256" key="10">
    <source>
        <dbReference type="ARBA" id="ARBA00022801"/>
    </source>
</evidence>
<dbReference type="Pfam" id="PF21686">
    <property type="entry name" value="LigD_Prim-Pol"/>
    <property type="match status" value="1"/>
</dbReference>
<dbReference type="CDD" id="cd07971">
    <property type="entry name" value="OBF_DNA_ligase_LigD"/>
    <property type="match status" value="1"/>
</dbReference>
<dbReference type="Gene3D" id="2.40.50.140">
    <property type="entry name" value="Nucleic acid-binding proteins"/>
    <property type="match status" value="1"/>
</dbReference>
<keyword evidence="6" id="KW-0540">Nuclease</keyword>
<dbReference type="EMBL" id="CP019437">
    <property type="protein sequence ID" value="AQS47401.1"/>
    <property type="molecule type" value="Genomic_DNA"/>
</dbReference>
<keyword evidence="16" id="KW-0234">DNA repair</keyword>
<evidence type="ECO:0000256" key="8">
    <source>
        <dbReference type="ARBA" id="ARBA00022741"/>
    </source>
</evidence>
<dbReference type="NCBIfam" id="TIGR02778">
    <property type="entry name" value="ligD_pol"/>
    <property type="match status" value="1"/>
</dbReference>
<dbReference type="Pfam" id="PF04679">
    <property type="entry name" value="DNA_ligase_A_C"/>
    <property type="match status" value="1"/>
</dbReference>
<comment type="cofactor">
    <cofactor evidence="1">
        <name>Mn(2+)</name>
        <dbReference type="ChEBI" id="CHEBI:29035"/>
    </cofactor>
</comment>
<dbReference type="InterPro" id="IPR033651">
    <property type="entry name" value="PaeLigD_Pol-like"/>
</dbReference>
<dbReference type="RefSeq" id="WP_075776324.1">
    <property type="nucleotide sequence ID" value="NZ_CP019437.1"/>
</dbReference>
<keyword evidence="12" id="KW-0067">ATP-binding</keyword>
<evidence type="ECO:0000256" key="15">
    <source>
        <dbReference type="ARBA" id="ARBA00023172"/>
    </source>
</evidence>
<dbReference type="InterPro" id="IPR014143">
    <property type="entry name" value="NHEJ_ligase_prk"/>
</dbReference>
<reference evidence="22 23" key="1">
    <citation type="submission" date="2017-01" db="EMBL/GenBank/DDBJ databases">
        <title>The complete genome sequence of a sulfur-oxidizing marine bacterium Thioclava sp. 25B10_4T.</title>
        <authorList>
            <person name="Liu Y."/>
            <person name="Lai Q."/>
            <person name="Shao Z."/>
        </authorList>
    </citation>
    <scope>NUCLEOTIDE SEQUENCE [LARGE SCALE GENOMIC DNA]</scope>
    <source>
        <strain evidence="22 23">25B10_4</strain>
    </source>
</reference>
<accession>A0ABM6IFF0</accession>
<proteinExistence type="predicted"/>
<dbReference type="EC" id="6.5.1.1" evidence="2"/>
<dbReference type="Gene3D" id="3.30.1490.70">
    <property type="match status" value="1"/>
</dbReference>
<dbReference type="PANTHER" id="PTHR42705">
    <property type="entry name" value="BIFUNCTIONAL NON-HOMOLOGOUS END JOINING PROTEIN LIGD"/>
    <property type="match status" value="1"/>
</dbReference>
<keyword evidence="18" id="KW-0511">Multifunctional enzyme</keyword>
<dbReference type="InterPro" id="IPR014144">
    <property type="entry name" value="LigD_PE_domain"/>
</dbReference>
<evidence type="ECO:0000256" key="1">
    <source>
        <dbReference type="ARBA" id="ARBA00001936"/>
    </source>
</evidence>
<evidence type="ECO:0000256" key="7">
    <source>
        <dbReference type="ARBA" id="ARBA00022723"/>
    </source>
</evidence>
<dbReference type="CDD" id="cd04862">
    <property type="entry name" value="PaeLigD_Pol_like"/>
    <property type="match status" value="1"/>
</dbReference>
<keyword evidence="23" id="KW-1185">Reference proteome</keyword>
<dbReference type="Gene3D" id="3.90.920.10">
    <property type="entry name" value="DNA primase, PRIM domain"/>
    <property type="match status" value="1"/>
</dbReference>
<keyword evidence="4" id="KW-0808">Transferase</keyword>
<keyword evidence="9" id="KW-0227">DNA damage</keyword>
<organism evidence="22 23">
    <name type="scientific">Thioclava nitratireducens</name>
    <dbReference type="NCBI Taxonomy" id="1915078"/>
    <lineage>
        <taxon>Bacteria</taxon>
        <taxon>Pseudomonadati</taxon>
        <taxon>Pseudomonadota</taxon>
        <taxon>Alphaproteobacteria</taxon>
        <taxon>Rhodobacterales</taxon>
        <taxon>Paracoccaceae</taxon>
        <taxon>Thioclava</taxon>
    </lineage>
</organism>
<dbReference type="Pfam" id="PF01068">
    <property type="entry name" value="DNA_ligase_A_M"/>
    <property type="match status" value="1"/>
</dbReference>
<keyword evidence="10" id="KW-0378">Hydrolase</keyword>
<evidence type="ECO:0000256" key="2">
    <source>
        <dbReference type="ARBA" id="ARBA00012727"/>
    </source>
</evidence>
<dbReference type="NCBIfam" id="TIGR02776">
    <property type="entry name" value="NHEJ_ligase_prk"/>
    <property type="match status" value="1"/>
</dbReference>
<keyword evidence="11" id="KW-0269">Exonuclease</keyword>
<evidence type="ECO:0000256" key="20">
    <source>
        <dbReference type="ARBA" id="ARBA00034003"/>
    </source>
</evidence>
<evidence type="ECO:0000259" key="21">
    <source>
        <dbReference type="PROSITE" id="PS50160"/>
    </source>
</evidence>